<gene>
    <name evidence="1" type="ORF">A0H81_14757</name>
</gene>
<organism evidence="1 2">
    <name type="scientific">Grifola frondosa</name>
    <name type="common">Maitake</name>
    <name type="synonym">Polyporus frondosus</name>
    <dbReference type="NCBI Taxonomy" id="5627"/>
    <lineage>
        <taxon>Eukaryota</taxon>
        <taxon>Fungi</taxon>
        <taxon>Dikarya</taxon>
        <taxon>Basidiomycota</taxon>
        <taxon>Agaricomycotina</taxon>
        <taxon>Agaricomycetes</taxon>
        <taxon>Polyporales</taxon>
        <taxon>Grifolaceae</taxon>
        <taxon>Grifola</taxon>
    </lineage>
</organism>
<dbReference type="EMBL" id="LUGG01000047">
    <property type="protein sequence ID" value="OBZ65252.1"/>
    <property type="molecule type" value="Genomic_DNA"/>
</dbReference>
<reference evidence="1 2" key="1">
    <citation type="submission" date="2016-03" db="EMBL/GenBank/DDBJ databases">
        <title>Whole genome sequencing of Grifola frondosa 9006-11.</title>
        <authorList>
            <person name="Min B."/>
            <person name="Park H."/>
            <person name="Kim J.-G."/>
            <person name="Cho H."/>
            <person name="Oh Y.-L."/>
            <person name="Kong W.-S."/>
            <person name="Choi I.-G."/>
        </authorList>
    </citation>
    <scope>NUCLEOTIDE SEQUENCE [LARGE SCALE GENOMIC DNA]</scope>
    <source>
        <strain evidence="1 2">9006-11</strain>
    </source>
</reference>
<dbReference type="OMA" id="HEFNTAT"/>
<evidence type="ECO:0008006" key="3">
    <source>
        <dbReference type="Google" id="ProtNLM"/>
    </source>
</evidence>
<dbReference type="Proteomes" id="UP000092993">
    <property type="component" value="Unassembled WGS sequence"/>
</dbReference>
<evidence type="ECO:0000313" key="1">
    <source>
        <dbReference type="EMBL" id="OBZ65252.1"/>
    </source>
</evidence>
<proteinExistence type="predicted"/>
<name>A0A1C7LKH8_GRIFR</name>
<accession>A0A1C7LKH8</accession>
<comment type="caution">
    <text evidence="1">The sequence shown here is derived from an EMBL/GenBank/DDBJ whole genome shotgun (WGS) entry which is preliminary data.</text>
</comment>
<protein>
    <recommendedName>
        <fullName evidence="3">F-box domain-containing protein</fullName>
    </recommendedName>
</protein>
<sequence length="454" mass="51531">MLSISRHEFNTATVVHISLHSQIPSMRCLPPSPDSQDGAVRRSELCYDVILHIVRELNDQELLAITWTCKQFREDGIKELLSRGVHLKEDKITSFHTLVTASSERFWWLRGLFLQGPPCRDTGTLNHLVELFNGALNLRVMMVRDLENLLSLDNRIAPALANLLRLRQLYVDVGGNESYNLVQSLLPRLAKVSIEFTDTERVFYLGELLVHSSNDLTELHVSGASFANHNSRFLQINTLVIMSGETPLLADLISAFPNLRVLQMQVYDDFWPDNTVTDNHHYHTQRAENAIIQERDHWQHLDRLSIGVPGLYTFGITCPITHLIVRSIDADKLSALTSALSDYHPACLELEFGNSFEFVPLPQALPAPIIPGLTHFSLVWNLKGSPLDYNPTNDLLALLRPLRIRCLMLYLRDMRSDLVESMLTSNVLVDQLIQTLTQTPKTLTQTLYTPIQTL</sequence>
<keyword evidence="2" id="KW-1185">Reference proteome</keyword>
<dbReference type="AlphaFoldDB" id="A0A1C7LKH8"/>
<evidence type="ECO:0000313" key="2">
    <source>
        <dbReference type="Proteomes" id="UP000092993"/>
    </source>
</evidence>